<keyword evidence="2" id="KW-1185">Reference proteome</keyword>
<dbReference type="PANTHER" id="PTHR22900">
    <property type="entry name" value="PROTEIN CBG14245-RELATED"/>
    <property type="match status" value="1"/>
</dbReference>
<keyword evidence="1" id="KW-0812">Transmembrane</keyword>
<name>A0A0N5A3A0_PARTI</name>
<dbReference type="PANTHER" id="PTHR22900:SF5">
    <property type="entry name" value="PROTEIN CBG14245"/>
    <property type="match status" value="1"/>
</dbReference>
<dbReference type="GO" id="GO:0047756">
    <property type="term" value="F:chondroitin 4-sulfotransferase activity"/>
    <property type="evidence" value="ECO:0007669"/>
    <property type="project" value="InterPro"/>
</dbReference>
<evidence type="ECO:0000313" key="3">
    <source>
        <dbReference type="WBParaSite" id="PTRK_0001610700.1"/>
    </source>
</evidence>
<dbReference type="GO" id="GO:0016020">
    <property type="term" value="C:membrane"/>
    <property type="evidence" value="ECO:0007669"/>
    <property type="project" value="InterPro"/>
</dbReference>
<protein>
    <submittedName>
        <fullName evidence="3">Sulfotransfer_1 domain-containing protein</fullName>
    </submittedName>
</protein>
<dbReference type="WBParaSite" id="PTRK_0001610700.1">
    <property type="protein sequence ID" value="PTRK_0001610700.1"/>
    <property type="gene ID" value="PTRK_0001610700"/>
</dbReference>
<feature type="transmembrane region" description="Helical" evidence="1">
    <location>
        <begin position="6"/>
        <end position="22"/>
    </location>
</feature>
<dbReference type="Pfam" id="PF03567">
    <property type="entry name" value="Sulfotransfer_2"/>
    <property type="match status" value="1"/>
</dbReference>
<reference evidence="3" key="1">
    <citation type="submission" date="2017-02" db="UniProtKB">
        <authorList>
            <consortium name="WormBaseParasite"/>
        </authorList>
    </citation>
    <scope>IDENTIFICATION</scope>
</reference>
<dbReference type="AlphaFoldDB" id="A0A0N5A3A0"/>
<dbReference type="InterPro" id="IPR005331">
    <property type="entry name" value="Sulfotransferase"/>
</dbReference>
<dbReference type="InterPro" id="IPR007669">
    <property type="entry name" value="Chst-1-like"/>
</dbReference>
<keyword evidence="1" id="KW-1133">Transmembrane helix</keyword>
<organism evidence="2 3">
    <name type="scientific">Parastrongyloides trichosuri</name>
    <name type="common">Possum-specific nematode worm</name>
    <dbReference type="NCBI Taxonomy" id="131310"/>
    <lineage>
        <taxon>Eukaryota</taxon>
        <taxon>Metazoa</taxon>
        <taxon>Ecdysozoa</taxon>
        <taxon>Nematoda</taxon>
        <taxon>Chromadorea</taxon>
        <taxon>Rhabditida</taxon>
        <taxon>Tylenchina</taxon>
        <taxon>Panagrolaimomorpha</taxon>
        <taxon>Strongyloidoidea</taxon>
        <taxon>Strongyloididae</taxon>
        <taxon>Parastrongyloides</taxon>
    </lineage>
</organism>
<accession>A0A0N5A3A0</accession>
<sequence>MKYFHFYFGVIILYIILNTFLFEGKKISEAEGTIKLKHKNYTFTYLSLKNHSLRHNYLNAPKYKINTCINGKSLSSISFAIFCYLFDSRMFLKDFKAKNNNDINNRHICYHRNYFTSMDSMIKRYAGGDENQFFDEWKNILIIRDPISRFISGFVHLCVVRYYELRFYDLCYKCNKSMKCFLNKLYYEAKTFRTIRTNDDRSMVYHFFPQKWQCEYEKYKKNYAVVRYTNDRKKFYKEYLTELKKHNIPDEKTVFIKKLFYKTKSNHMTRGIPATTFYTRHLTKSPSLLKLLLRMYYDDFKEFNFTLPKI</sequence>
<dbReference type="GO" id="GO:1902884">
    <property type="term" value="P:positive regulation of response to oxidative stress"/>
    <property type="evidence" value="ECO:0007669"/>
    <property type="project" value="InterPro"/>
</dbReference>
<evidence type="ECO:0000256" key="1">
    <source>
        <dbReference type="SAM" id="Phobius"/>
    </source>
</evidence>
<proteinExistence type="predicted"/>
<keyword evidence="1" id="KW-0472">Membrane</keyword>
<dbReference type="Proteomes" id="UP000038045">
    <property type="component" value="Unplaced"/>
</dbReference>
<evidence type="ECO:0000313" key="2">
    <source>
        <dbReference type="Proteomes" id="UP000038045"/>
    </source>
</evidence>
<dbReference type="GO" id="GO:0050650">
    <property type="term" value="P:chondroitin sulfate proteoglycan biosynthetic process"/>
    <property type="evidence" value="ECO:0007669"/>
    <property type="project" value="InterPro"/>
</dbReference>